<gene>
    <name evidence="2" type="ORF">BKP35_17230</name>
</gene>
<comment type="caution">
    <text evidence="2">The sequence shown here is derived from an EMBL/GenBank/DDBJ whole genome shotgun (WGS) entry which is preliminary data.</text>
</comment>
<keyword evidence="1" id="KW-0812">Transmembrane</keyword>
<keyword evidence="1" id="KW-0472">Membrane</keyword>
<keyword evidence="3" id="KW-1185">Reference proteome</keyword>
<dbReference type="EMBL" id="MLQQ01000046">
    <property type="protein sequence ID" value="OIJ09276.1"/>
    <property type="molecule type" value="Genomic_DNA"/>
</dbReference>
<keyword evidence="1" id="KW-1133">Transmembrane helix</keyword>
<organism evidence="2 3">
    <name type="scientific">Anaerobacillus arseniciselenatis</name>
    <dbReference type="NCBI Taxonomy" id="85682"/>
    <lineage>
        <taxon>Bacteria</taxon>
        <taxon>Bacillati</taxon>
        <taxon>Bacillota</taxon>
        <taxon>Bacilli</taxon>
        <taxon>Bacillales</taxon>
        <taxon>Bacillaceae</taxon>
        <taxon>Anaerobacillus</taxon>
    </lineage>
</organism>
<evidence type="ECO:0000256" key="1">
    <source>
        <dbReference type="SAM" id="Phobius"/>
    </source>
</evidence>
<reference evidence="2 3" key="1">
    <citation type="submission" date="2016-10" db="EMBL/GenBank/DDBJ databases">
        <title>Draft genome sequences of four alkaliphilic bacteria belonging to the Anaerobacillus genus.</title>
        <authorList>
            <person name="Bassil N.M."/>
            <person name="Lloyd J.R."/>
        </authorList>
    </citation>
    <scope>NUCLEOTIDE SEQUENCE [LARGE SCALE GENOMIC DNA]</scope>
    <source>
        <strain evidence="2 3">DSM 15340</strain>
    </source>
</reference>
<dbReference type="Proteomes" id="UP000180098">
    <property type="component" value="Unassembled WGS sequence"/>
</dbReference>
<accession>A0A1S2LAA4</accession>
<sequence>MSYYYNGSFLSLNIMDDILISNEIEYKLTLVIIVFFYENSWFVGFRTFARLFMLDGNDMHAVMGFWMKKSG</sequence>
<protein>
    <submittedName>
        <fullName evidence="2">Uncharacterized protein</fullName>
    </submittedName>
</protein>
<dbReference type="AlphaFoldDB" id="A0A1S2LAA4"/>
<proteinExistence type="predicted"/>
<evidence type="ECO:0000313" key="2">
    <source>
        <dbReference type="EMBL" id="OIJ09276.1"/>
    </source>
</evidence>
<evidence type="ECO:0000313" key="3">
    <source>
        <dbReference type="Proteomes" id="UP000180098"/>
    </source>
</evidence>
<feature type="transmembrane region" description="Helical" evidence="1">
    <location>
        <begin position="28"/>
        <end position="49"/>
    </location>
</feature>
<name>A0A1S2LAA4_9BACI</name>